<feature type="domain" description="Glucose/Sorbosone dehydrogenase" evidence="2">
    <location>
        <begin position="56"/>
        <end position="224"/>
    </location>
</feature>
<gene>
    <name evidence="3" type="ORF">METZ01_LOCUS99500</name>
</gene>
<evidence type="ECO:0000313" key="3">
    <source>
        <dbReference type="EMBL" id="SVA46646.1"/>
    </source>
</evidence>
<dbReference type="PANTHER" id="PTHR19328">
    <property type="entry name" value="HEDGEHOG-INTERACTING PROTEIN"/>
    <property type="match status" value="1"/>
</dbReference>
<dbReference type="Gene3D" id="2.120.10.30">
    <property type="entry name" value="TolB, C-terminal domain"/>
    <property type="match status" value="1"/>
</dbReference>
<evidence type="ECO:0000259" key="2">
    <source>
        <dbReference type="Pfam" id="PF07995"/>
    </source>
</evidence>
<evidence type="ECO:0000256" key="1">
    <source>
        <dbReference type="SAM" id="MobiDB-lite"/>
    </source>
</evidence>
<dbReference type="SUPFAM" id="SSF50952">
    <property type="entry name" value="Soluble quinoprotein glucose dehydrogenase"/>
    <property type="match status" value="1"/>
</dbReference>
<dbReference type="AlphaFoldDB" id="A0A381W266"/>
<dbReference type="EMBL" id="UINC01010493">
    <property type="protein sequence ID" value="SVA46646.1"/>
    <property type="molecule type" value="Genomic_DNA"/>
</dbReference>
<dbReference type="Pfam" id="PF07995">
    <property type="entry name" value="GSDH"/>
    <property type="match status" value="1"/>
</dbReference>
<sequence>MKRIQLVLLWVCFLTVPSVGSAEQPESTLPVLSEAPIIVNTVTGPVRIVPIKGLVYPWALAFLPNGDMLVTEQNRTTLRLIHDGVLDPKPITGLPPVSTSQRRDTAGVDVTVHPKFSENQLVYVAYWKPQSGDADLRTATIVRARLDGYALVEMEEIFESVSWTDGPSSIRVIFGPDGMLYFTIGAPISTEKAGEAMWSQAPDQHGGKILRINDDGTVPQDNPF</sequence>
<protein>
    <recommendedName>
        <fullName evidence="2">Glucose/Sorbosone dehydrogenase domain-containing protein</fullName>
    </recommendedName>
</protein>
<name>A0A381W266_9ZZZZ</name>
<proteinExistence type="predicted"/>
<feature type="region of interest" description="Disordered" evidence="1">
    <location>
        <begin position="204"/>
        <end position="224"/>
    </location>
</feature>
<organism evidence="3">
    <name type="scientific">marine metagenome</name>
    <dbReference type="NCBI Taxonomy" id="408172"/>
    <lineage>
        <taxon>unclassified sequences</taxon>
        <taxon>metagenomes</taxon>
        <taxon>ecological metagenomes</taxon>
    </lineage>
</organism>
<dbReference type="InterPro" id="IPR011041">
    <property type="entry name" value="Quinoprot_gluc/sorb_DH_b-prop"/>
</dbReference>
<dbReference type="InterPro" id="IPR012938">
    <property type="entry name" value="Glc/Sorbosone_DH"/>
</dbReference>
<feature type="non-terminal residue" evidence="3">
    <location>
        <position position="224"/>
    </location>
</feature>
<dbReference type="InterPro" id="IPR011042">
    <property type="entry name" value="6-blade_b-propeller_TolB-like"/>
</dbReference>
<reference evidence="3" key="1">
    <citation type="submission" date="2018-05" db="EMBL/GenBank/DDBJ databases">
        <authorList>
            <person name="Lanie J.A."/>
            <person name="Ng W.-L."/>
            <person name="Kazmierczak K.M."/>
            <person name="Andrzejewski T.M."/>
            <person name="Davidsen T.M."/>
            <person name="Wayne K.J."/>
            <person name="Tettelin H."/>
            <person name="Glass J.I."/>
            <person name="Rusch D."/>
            <person name="Podicherti R."/>
            <person name="Tsui H.-C.T."/>
            <person name="Winkler M.E."/>
        </authorList>
    </citation>
    <scope>NUCLEOTIDE SEQUENCE</scope>
</reference>
<accession>A0A381W266</accession>
<dbReference type="PANTHER" id="PTHR19328:SF13">
    <property type="entry name" value="HIPL1 PROTEIN"/>
    <property type="match status" value="1"/>
</dbReference>